<proteinExistence type="predicted"/>
<dbReference type="Proteomes" id="UP000002669">
    <property type="component" value="Unassembled WGS sequence"/>
</dbReference>
<dbReference type="AlphaFoldDB" id="E5QZ38"/>
<dbReference type="InParanoid" id="E5QZ38"/>
<dbReference type="VEuPathDB" id="FungiDB:MGYG_01960"/>
<reference evidence="3" key="1">
    <citation type="journal article" date="2012" name="MBio">
        <title>Comparative genome analysis of Trichophyton rubrum and related dermatophytes reveals candidate genes involved in infection.</title>
        <authorList>
            <person name="Martinez D.A."/>
            <person name="Oliver B.G."/>
            <person name="Graeser Y."/>
            <person name="Goldberg J.M."/>
            <person name="Li W."/>
            <person name="Martinez-Rossi N.M."/>
            <person name="Monod M."/>
            <person name="Shelest E."/>
            <person name="Barton R.C."/>
            <person name="Birch E."/>
            <person name="Brakhage A.A."/>
            <person name="Chen Z."/>
            <person name="Gurr S.J."/>
            <person name="Heiman D."/>
            <person name="Heitman J."/>
            <person name="Kosti I."/>
            <person name="Rossi A."/>
            <person name="Saif S."/>
            <person name="Samalova M."/>
            <person name="Saunders C.W."/>
            <person name="Shea T."/>
            <person name="Summerbell R.C."/>
            <person name="Xu J."/>
            <person name="Young S."/>
            <person name="Zeng Q."/>
            <person name="Birren B.W."/>
            <person name="Cuomo C.A."/>
            <person name="White T.C."/>
        </authorList>
    </citation>
    <scope>NUCLEOTIDE SEQUENCE [LARGE SCALE GENOMIC DNA]</scope>
    <source>
        <strain evidence="3">ATCC MYA-4604 / CBS 118893</strain>
    </source>
</reference>
<keyword evidence="3" id="KW-1185">Reference proteome</keyword>
<organism evidence="3">
    <name type="scientific">Arthroderma gypseum (strain ATCC MYA-4604 / CBS 118893)</name>
    <name type="common">Microsporum gypseum</name>
    <dbReference type="NCBI Taxonomy" id="535722"/>
    <lineage>
        <taxon>Eukaryota</taxon>
        <taxon>Fungi</taxon>
        <taxon>Dikarya</taxon>
        <taxon>Ascomycota</taxon>
        <taxon>Pezizomycotina</taxon>
        <taxon>Eurotiomycetes</taxon>
        <taxon>Eurotiomycetidae</taxon>
        <taxon>Onygenales</taxon>
        <taxon>Arthrodermataceae</taxon>
        <taxon>Nannizzia</taxon>
    </lineage>
</organism>
<evidence type="ECO:0000313" key="2">
    <source>
        <dbReference type="EMBL" id="EFQ98947.1"/>
    </source>
</evidence>
<feature type="compositionally biased region" description="Polar residues" evidence="1">
    <location>
        <begin position="23"/>
        <end position="33"/>
    </location>
</feature>
<dbReference type="GeneID" id="10033235"/>
<evidence type="ECO:0000313" key="3">
    <source>
        <dbReference type="Proteomes" id="UP000002669"/>
    </source>
</evidence>
<protein>
    <submittedName>
        <fullName evidence="2">Uncharacterized protein</fullName>
    </submittedName>
</protein>
<accession>E5QZ38</accession>
<dbReference type="EMBL" id="DS989822">
    <property type="protein sequence ID" value="EFQ98947.1"/>
    <property type="molecule type" value="Genomic_DNA"/>
</dbReference>
<evidence type="ECO:0000256" key="1">
    <source>
        <dbReference type="SAM" id="MobiDB-lite"/>
    </source>
</evidence>
<dbReference type="HOGENOM" id="CLU_1331644_0_0_1"/>
<gene>
    <name evidence="2" type="ORF">MGYG_01960</name>
</gene>
<sequence>MALLDIFASSRLLVSSPSRPQEPENSNIAVQPTRSKRPNPRDEEEHEAPLLVTLSSRFERGPSSTQTRDFFLGPGSFWLVARWVGSMRSLALVRMSPGTAETDTGREAFSRESRWKTLQESRQMATTAAAAAAADGDDVKDPICQKRNLKLAMLPFVRDVRWRWPPGCLSCPVLSCLARMGNRQLLVNRGRDSLSVTNGDQAPSGC</sequence>
<feature type="region of interest" description="Disordered" evidence="1">
    <location>
        <begin position="14"/>
        <end position="48"/>
    </location>
</feature>
<name>E5QZ38_ARTGP</name>
<dbReference type="RefSeq" id="XP_003177899.1">
    <property type="nucleotide sequence ID" value="XM_003177851.1"/>
</dbReference>